<dbReference type="Proteomes" id="UP000559256">
    <property type="component" value="Unassembled WGS sequence"/>
</dbReference>
<sequence length="389" mass="40287">MSRLLTLASLLFLSSSAAVASSSCIAFDSSWNLLAFGFGGKDYNAGTMDSWSSGTPTDITTNGRPPFDGKNATCYLSQFFNAVYVLNGDSANPNNVYIYDAGAKSWSTQATTPGSFDFSNFNAILDHDTNVFYALSKGELFFLSFDGITTSAKSDAIAWTDVQKAPYPDGYQPVMALAQNHIHFLNVPDTPAGSADIFVIHFSFFQPDPQSYGNFPATHGQTTSIFLSEAQQVQQEFAFIPDDGSATFIINVENNNTRSLAGPSTKDAGATYFASDSAIVQFSSSGALSYIPYKTGGDTSGSWSPIQKLASLAGSSSSSSGSGSGTSTAKSGSQTSGSGSGSSSGSVSGSGSNSTSDNNGAMGVAERSVSVVFGMGGALVLGTIAIMLC</sequence>
<keyword evidence="2" id="KW-0812">Transmembrane</keyword>
<evidence type="ECO:0000313" key="5">
    <source>
        <dbReference type="Proteomes" id="UP000559256"/>
    </source>
</evidence>
<name>A0A8H5CNI6_9AGAR</name>
<dbReference type="OrthoDB" id="3356102at2759"/>
<protein>
    <submittedName>
        <fullName evidence="4">Uncharacterized protein</fullName>
    </submittedName>
</protein>
<dbReference type="AlphaFoldDB" id="A0A8H5CNI6"/>
<evidence type="ECO:0000313" key="4">
    <source>
        <dbReference type="EMBL" id="KAF5343897.1"/>
    </source>
</evidence>
<evidence type="ECO:0000256" key="3">
    <source>
        <dbReference type="SAM" id="SignalP"/>
    </source>
</evidence>
<feature type="compositionally biased region" description="Low complexity" evidence="1">
    <location>
        <begin position="314"/>
        <end position="356"/>
    </location>
</feature>
<reference evidence="4 5" key="1">
    <citation type="journal article" date="2020" name="ISME J.">
        <title>Uncovering the hidden diversity of litter-decomposition mechanisms in mushroom-forming fungi.</title>
        <authorList>
            <person name="Floudas D."/>
            <person name="Bentzer J."/>
            <person name="Ahren D."/>
            <person name="Johansson T."/>
            <person name="Persson P."/>
            <person name="Tunlid A."/>
        </authorList>
    </citation>
    <scope>NUCLEOTIDE SEQUENCE [LARGE SCALE GENOMIC DNA]</scope>
    <source>
        <strain evidence="4 5">CBS 291.85</strain>
    </source>
</reference>
<keyword evidence="2" id="KW-0472">Membrane</keyword>
<feature type="signal peptide" evidence="3">
    <location>
        <begin position="1"/>
        <end position="20"/>
    </location>
</feature>
<accession>A0A8H5CNI6</accession>
<dbReference type="PROSITE" id="PS51257">
    <property type="entry name" value="PROKAR_LIPOPROTEIN"/>
    <property type="match status" value="1"/>
</dbReference>
<proteinExistence type="predicted"/>
<dbReference type="EMBL" id="JAACJM010000131">
    <property type="protein sequence ID" value="KAF5343897.1"/>
    <property type="molecule type" value="Genomic_DNA"/>
</dbReference>
<evidence type="ECO:0000256" key="1">
    <source>
        <dbReference type="SAM" id="MobiDB-lite"/>
    </source>
</evidence>
<feature type="transmembrane region" description="Helical" evidence="2">
    <location>
        <begin position="369"/>
        <end position="388"/>
    </location>
</feature>
<keyword evidence="2" id="KW-1133">Transmembrane helix</keyword>
<organism evidence="4 5">
    <name type="scientific">Tetrapyrgos nigripes</name>
    <dbReference type="NCBI Taxonomy" id="182062"/>
    <lineage>
        <taxon>Eukaryota</taxon>
        <taxon>Fungi</taxon>
        <taxon>Dikarya</taxon>
        <taxon>Basidiomycota</taxon>
        <taxon>Agaricomycotina</taxon>
        <taxon>Agaricomycetes</taxon>
        <taxon>Agaricomycetidae</taxon>
        <taxon>Agaricales</taxon>
        <taxon>Marasmiineae</taxon>
        <taxon>Marasmiaceae</taxon>
        <taxon>Tetrapyrgos</taxon>
    </lineage>
</organism>
<keyword evidence="5" id="KW-1185">Reference proteome</keyword>
<evidence type="ECO:0000256" key="2">
    <source>
        <dbReference type="SAM" id="Phobius"/>
    </source>
</evidence>
<gene>
    <name evidence="4" type="ORF">D9758_012113</name>
</gene>
<feature type="region of interest" description="Disordered" evidence="1">
    <location>
        <begin position="314"/>
        <end position="361"/>
    </location>
</feature>
<comment type="caution">
    <text evidence="4">The sequence shown here is derived from an EMBL/GenBank/DDBJ whole genome shotgun (WGS) entry which is preliminary data.</text>
</comment>
<keyword evidence="3" id="KW-0732">Signal</keyword>
<feature type="chain" id="PRO_5034447791" evidence="3">
    <location>
        <begin position="21"/>
        <end position="389"/>
    </location>
</feature>